<protein>
    <submittedName>
        <fullName evidence="1">Uncharacterized protein</fullName>
    </submittedName>
</protein>
<dbReference type="AlphaFoldDB" id="A0A9Q0E1E7"/>
<organism evidence="1 2">
    <name type="scientific">Muraenolepis orangiensis</name>
    <name type="common">Patagonian moray cod</name>
    <dbReference type="NCBI Taxonomy" id="630683"/>
    <lineage>
        <taxon>Eukaryota</taxon>
        <taxon>Metazoa</taxon>
        <taxon>Chordata</taxon>
        <taxon>Craniata</taxon>
        <taxon>Vertebrata</taxon>
        <taxon>Euteleostomi</taxon>
        <taxon>Actinopterygii</taxon>
        <taxon>Neopterygii</taxon>
        <taxon>Teleostei</taxon>
        <taxon>Neoteleostei</taxon>
        <taxon>Acanthomorphata</taxon>
        <taxon>Zeiogadaria</taxon>
        <taxon>Gadariae</taxon>
        <taxon>Gadiformes</taxon>
        <taxon>Muraenolepidoidei</taxon>
        <taxon>Muraenolepididae</taxon>
        <taxon>Muraenolepis</taxon>
    </lineage>
</organism>
<comment type="caution">
    <text evidence="1">The sequence shown here is derived from an EMBL/GenBank/DDBJ whole genome shotgun (WGS) entry which is preliminary data.</text>
</comment>
<dbReference type="Proteomes" id="UP001148018">
    <property type="component" value="Unassembled WGS sequence"/>
</dbReference>
<gene>
    <name evidence="1" type="ORF">NHX12_003450</name>
</gene>
<reference evidence="1" key="1">
    <citation type="submission" date="2022-07" db="EMBL/GenBank/DDBJ databases">
        <title>Chromosome-level genome of Muraenolepis orangiensis.</title>
        <authorList>
            <person name="Kim J."/>
        </authorList>
    </citation>
    <scope>NUCLEOTIDE SEQUENCE</scope>
    <source>
        <strain evidence="1">KU_S4_2022</strain>
        <tissue evidence="1">Muscle</tissue>
    </source>
</reference>
<accession>A0A9Q0E1E7</accession>
<proteinExistence type="predicted"/>
<sequence>MCVCSVVRGASAVLLEEPQEEEEVPGLNRVTRYLHGSLASSEIIITPKVCNGFLYRRIPTLGSRLPDFPIAAAKRSSYTEPGSSAAQNRLTQIGHRSTDRRVYRLWDSYGLLRSLTVPGTAVDLYGTSGRY</sequence>
<dbReference type="EMBL" id="JANIIK010000110">
    <property type="protein sequence ID" value="KAJ3597050.1"/>
    <property type="molecule type" value="Genomic_DNA"/>
</dbReference>
<keyword evidence="2" id="KW-1185">Reference proteome</keyword>
<name>A0A9Q0E1E7_9TELE</name>
<evidence type="ECO:0000313" key="2">
    <source>
        <dbReference type="Proteomes" id="UP001148018"/>
    </source>
</evidence>
<evidence type="ECO:0000313" key="1">
    <source>
        <dbReference type="EMBL" id="KAJ3597050.1"/>
    </source>
</evidence>